<evidence type="ECO:0000313" key="4">
    <source>
        <dbReference type="Proteomes" id="UP000288293"/>
    </source>
</evidence>
<feature type="transmembrane region" description="Helical" evidence="2">
    <location>
        <begin position="76"/>
        <end position="99"/>
    </location>
</feature>
<keyword evidence="2" id="KW-1133">Transmembrane helix</keyword>
<dbReference type="RefSeq" id="WP_126802467.1">
    <property type="nucleotide sequence ID" value="NZ_PIPL01000001.1"/>
</dbReference>
<evidence type="ECO:0000256" key="1">
    <source>
        <dbReference type="SAM" id="MobiDB-lite"/>
    </source>
</evidence>
<comment type="caution">
    <text evidence="3">The sequence shown here is derived from an EMBL/GenBank/DDBJ whole genome shotgun (WGS) entry which is preliminary data.</text>
</comment>
<dbReference type="OrthoDB" id="5915045at2"/>
<feature type="transmembrane region" description="Helical" evidence="2">
    <location>
        <begin position="186"/>
        <end position="215"/>
    </location>
</feature>
<dbReference type="EMBL" id="PIPL01000001">
    <property type="protein sequence ID" value="RUO25679.1"/>
    <property type="molecule type" value="Genomic_DNA"/>
</dbReference>
<protein>
    <recommendedName>
        <fullName evidence="5">Stress protein</fullName>
    </recommendedName>
</protein>
<accession>A0A432W6R7</accession>
<organism evidence="3 4">
    <name type="scientific">Aliidiomarina minuta</name>
    <dbReference type="NCBI Taxonomy" id="880057"/>
    <lineage>
        <taxon>Bacteria</taxon>
        <taxon>Pseudomonadati</taxon>
        <taxon>Pseudomonadota</taxon>
        <taxon>Gammaproteobacteria</taxon>
        <taxon>Alteromonadales</taxon>
        <taxon>Idiomarinaceae</taxon>
        <taxon>Aliidiomarina</taxon>
    </lineage>
</organism>
<feature type="transmembrane region" description="Helical" evidence="2">
    <location>
        <begin position="41"/>
        <end position="64"/>
    </location>
</feature>
<evidence type="ECO:0000313" key="3">
    <source>
        <dbReference type="EMBL" id="RUO25679.1"/>
    </source>
</evidence>
<sequence length="259" mass="28344">MSNKKRVGGSLDKALRQESEFRPVAVLSEGWELTKTTFSPLLGALVVALAILVIAIMLVIQFMFGGELNLEEGNSTQILGLLQLLIMPPLMAAVHMMGIQHSIGKKSRVNDVFMFLKRPFPLIITAIITSLIVQLPGMFAAGSILVLLIIAFFSITLSMALPLVAEYQLSPLQAVKTSFLVVIKRFFAFATVYAAMLGLFIVAAIPFGLGLIWVAPMYYNVKGILYREIFGVATDENEAKTSHKAEDNDDSDNSNTWSA</sequence>
<feature type="region of interest" description="Disordered" evidence="1">
    <location>
        <begin position="239"/>
        <end position="259"/>
    </location>
</feature>
<name>A0A432W6R7_9GAMM</name>
<dbReference type="AlphaFoldDB" id="A0A432W6R7"/>
<dbReference type="Proteomes" id="UP000288293">
    <property type="component" value="Unassembled WGS sequence"/>
</dbReference>
<feature type="transmembrane region" description="Helical" evidence="2">
    <location>
        <begin position="145"/>
        <end position="165"/>
    </location>
</feature>
<keyword evidence="2" id="KW-0812">Transmembrane</keyword>
<dbReference type="PANTHER" id="PTHR40076">
    <property type="entry name" value="MEMBRANE PROTEIN-RELATED"/>
    <property type="match status" value="1"/>
</dbReference>
<gene>
    <name evidence="3" type="ORF">CWE09_02820</name>
</gene>
<dbReference type="PANTHER" id="PTHR40076:SF1">
    <property type="entry name" value="MEMBRANE PROTEIN"/>
    <property type="match status" value="1"/>
</dbReference>
<feature type="transmembrane region" description="Helical" evidence="2">
    <location>
        <begin position="120"/>
        <end position="139"/>
    </location>
</feature>
<reference evidence="3 4" key="1">
    <citation type="journal article" date="2011" name="Front. Microbiol.">
        <title>Genomic signatures of strain selection and enhancement in Bacillus atrophaeus var. globigii, a historical biowarfare simulant.</title>
        <authorList>
            <person name="Gibbons H.S."/>
            <person name="Broomall S.M."/>
            <person name="McNew L.A."/>
            <person name="Daligault H."/>
            <person name="Chapman C."/>
            <person name="Bruce D."/>
            <person name="Karavis M."/>
            <person name="Krepps M."/>
            <person name="McGregor P.A."/>
            <person name="Hong C."/>
            <person name="Park K.H."/>
            <person name="Akmal A."/>
            <person name="Feldman A."/>
            <person name="Lin J.S."/>
            <person name="Chang W.E."/>
            <person name="Higgs B.W."/>
            <person name="Demirev P."/>
            <person name="Lindquist J."/>
            <person name="Liem A."/>
            <person name="Fochler E."/>
            <person name="Read T.D."/>
            <person name="Tapia R."/>
            <person name="Johnson S."/>
            <person name="Bishop-Lilly K.A."/>
            <person name="Detter C."/>
            <person name="Han C."/>
            <person name="Sozhamannan S."/>
            <person name="Rosenzweig C.N."/>
            <person name="Skowronski E.W."/>
        </authorList>
    </citation>
    <scope>NUCLEOTIDE SEQUENCE [LARGE SCALE GENOMIC DNA]</scope>
    <source>
        <strain evidence="3 4">MLST1</strain>
    </source>
</reference>
<keyword evidence="4" id="KW-1185">Reference proteome</keyword>
<evidence type="ECO:0008006" key="5">
    <source>
        <dbReference type="Google" id="ProtNLM"/>
    </source>
</evidence>
<evidence type="ECO:0000256" key="2">
    <source>
        <dbReference type="SAM" id="Phobius"/>
    </source>
</evidence>
<dbReference type="InterPro" id="IPR010380">
    <property type="entry name" value="DUF975"/>
</dbReference>
<keyword evidence="2" id="KW-0472">Membrane</keyword>
<proteinExistence type="predicted"/>